<feature type="compositionally biased region" description="Polar residues" evidence="1">
    <location>
        <begin position="1"/>
        <end position="10"/>
    </location>
</feature>
<organism evidence="2 3">
    <name type="scientific">Clathrospora elynae</name>
    <dbReference type="NCBI Taxonomy" id="706981"/>
    <lineage>
        <taxon>Eukaryota</taxon>
        <taxon>Fungi</taxon>
        <taxon>Dikarya</taxon>
        <taxon>Ascomycota</taxon>
        <taxon>Pezizomycotina</taxon>
        <taxon>Dothideomycetes</taxon>
        <taxon>Pleosporomycetidae</taxon>
        <taxon>Pleosporales</taxon>
        <taxon>Diademaceae</taxon>
        <taxon>Clathrospora</taxon>
    </lineage>
</organism>
<keyword evidence="3" id="KW-1185">Reference proteome</keyword>
<dbReference type="OrthoDB" id="3672634at2759"/>
<protein>
    <submittedName>
        <fullName evidence="2">Uncharacterized protein</fullName>
    </submittedName>
</protein>
<dbReference type="AlphaFoldDB" id="A0A6A5SN71"/>
<accession>A0A6A5SN71</accession>
<dbReference type="EMBL" id="ML976039">
    <property type="protein sequence ID" value="KAF1942091.1"/>
    <property type="molecule type" value="Genomic_DNA"/>
</dbReference>
<evidence type="ECO:0000313" key="2">
    <source>
        <dbReference type="EMBL" id="KAF1942091.1"/>
    </source>
</evidence>
<name>A0A6A5SN71_9PLEO</name>
<evidence type="ECO:0000313" key="3">
    <source>
        <dbReference type="Proteomes" id="UP000800038"/>
    </source>
</evidence>
<sequence>MPHNPPQSNALDGWGNENLAAPKPAQQQVHSLSVTVYGDAGPAPQPAYVSTLAPAPMPAPVYHAPQAHPQPQSRVPVHLPPTGGTGDGRALAAEERNKCPHEDTRWPPPNSSIPKPLHLLLGDKPDKLIYYHLIHENDASQAKDWRGEIKSKALAAYASKGLAVPPVSKDGKTKDQLKKVKEAAKLQEVGTAKSAIMSVSMARMLMKEISMGPRGMIWQLDGEHLHVWKCIEVVQKAVPSKAVNMEPSLGKLKFEVFGVGLKGIKGDLLMVSQRVDGP</sequence>
<evidence type="ECO:0000256" key="1">
    <source>
        <dbReference type="SAM" id="MobiDB-lite"/>
    </source>
</evidence>
<feature type="region of interest" description="Disordered" evidence="1">
    <location>
        <begin position="1"/>
        <end position="27"/>
    </location>
</feature>
<reference evidence="2" key="1">
    <citation type="journal article" date="2020" name="Stud. Mycol.">
        <title>101 Dothideomycetes genomes: a test case for predicting lifestyles and emergence of pathogens.</title>
        <authorList>
            <person name="Haridas S."/>
            <person name="Albert R."/>
            <person name="Binder M."/>
            <person name="Bloem J."/>
            <person name="Labutti K."/>
            <person name="Salamov A."/>
            <person name="Andreopoulos B."/>
            <person name="Baker S."/>
            <person name="Barry K."/>
            <person name="Bills G."/>
            <person name="Bluhm B."/>
            <person name="Cannon C."/>
            <person name="Castanera R."/>
            <person name="Culley D."/>
            <person name="Daum C."/>
            <person name="Ezra D."/>
            <person name="Gonzalez J."/>
            <person name="Henrissat B."/>
            <person name="Kuo A."/>
            <person name="Liang C."/>
            <person name="Lipzen A."/>
            <person name="Lutzoni F."/>
            <person name="Magnuson J."/>
            <person name="Mondo S."/>
            <person name="Nolan M."/>
            <person name="Ohm R."/>
            <person name="Pangilinan J."/>
            <person name="Park H.-J."/>
            <person name="Ramirez L."/>
            <person name="Alfaro M."/>
            <person name="Sun H."/>
            <person name="Tritt A."/>
            <person name="Yoshinaga Y."/>
            <person name="Zwiers L.-H."/>
            <person name="Turgeon B."/>
            <person name="Goodwin S."/>
            <person name="Spatafora J."/>
            <person name="Crous P."/>
            <person name="Grigoriev I."/>
        </authorList>
    </citation>
    <scope>NUCLEOTIDE SEQUENCE</scope>
    <source>
        <strain evidence="2">CBS 161.51</strain>
    </source>
</reference>
<gene>
    <name evidence="2" type="ORF">EJ02DRAFT_183803</name>
</gene>
<proteinExistence type="predicted"/>
<dbReference type="Proteomes" id="UP000800038">
    <property type="component" value="Unassembled WGS sequence"/>
</dbReference>